<dbReference type="Proteomes" id="UP000245431">
    <property type="component" value="Chromosome PVE_r2"/>
</dbReference>
<dbReference type="EMBL" id="LT599584">
    <property type="protein sequence ID" value="SBW84638.1"/>
    <property type="molecule type" value="Genomic_DNA"/>
</dbReference>
<evidence type="ECO:0000313" key="2">
    <source>
        <dbReference type="EMBL" id="SBW84638.1"/>
    </source>
</evidence>
<name>A0A1D3K8K0_PSEVE</name>
<feature type="compositionally biased region" description="Basic and acidic residues" evidence="1">
    <location>
        <begin position="369"/>
        <end position="379"/>
    </location>
</feature>
<organism evidence="2 3">
    <name type="scientific">Pseudomonas veronii 1YdBTEX2</name>
    <dbReference type="NCBI Taxonomy" id="1295141"/>
    <lineage>
        <taxon>Bacteria</taxon>
        <taxon>Pseudomonadati</taxon>
        <taxon>Pseudomonadota</taxon>
        <taxon>Gammaproteobacteria</taxon>
        <taxon>Pseudomonadales</taxon>
        <taxon>Pseudomonadaceae</taxon>
        <taxon>Pseudomonas</taxon>
    </lineage>
</organism>
<dbReference type="AlphaFoldDB" id="A0A1D3K8K0"/>
<evidence type="ECO:0000313" key="3">
    <source>
        <dbReference type="Proteomes" id="UP000245431"/>
    </source>
</evidence>
<feature type="region of interest" description="Disordered" evidence="1">
    <location>
        <begin position="360"/>
        <end position="379"/>
    </location>
</feature>
<accession>A0A1D3K8K0</accession>
<proteinExistence type="predicted"/>
<gene>
    <name evidence="2" type="ORF">PVE_R2G0612</name>
</gene>
<reference evidence="3" key="1">
    <citation type="submission" date="2016-07" db="EMBL/GenBank/DDBJ databases">
        <authorList>
            <person name="Florea S."/>
            <person name="Webb J.S."/>
            <person name="Jaromczyk J."/>
            <person name="Schardl C.L."/>
        </authorList>
    </citation>
    <scope>NUCLEOTIDE SEQUENCE [LARGE SCALE GENOMIC DNA]</scope>
    <source>
        <strain evidence="3">1YdBTEX2</strain>
    </source>
</reference>
<sequence>MDTTVTAALTNRDAMRFARRVARDLRQGATLDDAMASRSVPTALIGDVLLITSAVQAGWFEVPMGPNLTFSKTQHGRLTALSSRAPWLRDLVAEAASFEAMLAGRGEHRARAFGAKALPNFHTTATAAMTRLPRLPRDHVAGEITLKLWVQILCDTQSAAQTIKAQMDCLRPAWMWESTYSLPEQIERLREHDCMDLLLDFVSATRNRYIDTFERKLLEDVHYRGMNPTEYEQRWAGEQLRRVEEQQAHWHEVFGLIGRLAAVLEGVTSYHQASLTKRLRKESKGAFQLQRSDLNRDGLIVQVKHNYWVGQSSNLQTGFELVNYCLALADEIVGETPTFSGYLSACDRARSRVACMVEPSLAPAPSKPRPRDDFDTVAA</sequence>
<protein>
    <submittedName>
        <fullName evidence="2">Uncharacterized protein</fullName>
    </submittedName>
</protein>
<evidence type="ECO:0000256" key="1">
    <source>
        <dbReference type="SAM" id="MobiDB-lite"/>
    </source>
</evidence>